<gene>
    <name evidence="1" type="ORF">LTRI10_LOCUS20513</name>
</gene>
<organism evidence="1 2">
    <name type="scientific">Linum trigynum</name>
    <dbReference type="NCBI Taxonomy" id="586398"/>
    <lineage>
        <taxon>Eukaryota</taxon>
        <taxon>Viridiplantae</taxon>
        <taxon>Streptophyta</taxon>
        <taxon>Embryophyta</taxon>
        <taxon>Tracheophyta</taxon>
        <taxon>Spermatophyta</taxon>
        <taxon>Magnoliopsida</taxon>
        <taxon>eudicotyledons</taxon>
        <taxon>Gunneridae</taxon>
        <taxon>Pentapetalae</taxon>
        <taxon>rosids</taxon>
        <taxon>fabids</taxon>
        <taxon>Malpighiales</taxon>
        <taxon>Linaceae</taxon>
        <taxon>Linum</taxon>
    </lineage>
</organism>
<proteinExistence type="predicted"/>
<dbReference type="EMBL" id="OZ034816">
    <property type="protein sequence ID" value="CAL1378966.1"/>
    <property type="molecule type" value="Genomic_DNA"/>
</dbReference>
<protein>
    <submittedName>
        <fullName evidence="1">Uncharacterized protein</fullName>
    </submittedName>
</protein>
<dbReference type="AlphaFoldDB" id="A0AAV2DZ73"/>
<evidence type="ECO:0000313" key="1">
    <source>
        <dbReference type="EMBL" id="CAL1378966.1"/>
    </source>
</evidence>
<name>A0AAV2DZ73_9ROSI</name>
<evidence type="ECO:0000313" key="2">
    <source>
        <dbReference type="Proteomes" id="UP001497516"/>
    </source>
</evidence>
<keyword evidence="2" id="KW-1185">Reference proteome</keyword>
<sequence>MRLGEAKLKKESAQNRNLTKTIDSTTKAANMSRLRGINDARGLNHIHLVLQRTLEKGLNNIQLSNKPFMRESYG</sequence>
<reference evidence="1 2" key="1">
    <citation type="submission" date="2024-04" db="EMBL/GenBank/DDBJ databases">
        <authorList>
            <person name="Fracassetti M."/>
        </authorList>
    </citation>
    <scope>NUCLEOTIDE SEQUENCE [LARGE SCALE GENOMIC DNA]</scope>
</reference>
<accession>A0AAV2DZ73</accession>
<dbReference type="Proteomes" id="UP001497516">
    <property type="component" value="Chromosome 3"/>
</dbReference>